<dbReference type="Proteomes" id="UP000064967">
    <property type="component" value="Chromosome"/>
</dbReference>
<name>A0A0K1PS37_9BACT</name>
<gene>
    <name evidence="1" type="ORF">AKJ09_02603</name>
</gene>
<dbReference type="KEGG" id="llu:AKJ09_02603"/>
<accession>A0A0K1PS37</accession>
<organism evidence="1 2">
    <name type="scientific">Labilithrix luteola</name>
    <dbReference type="NCBI Taxonomy" id="1391654"/>
    <lineage>
        <taxon>Bacteria</taxon>
        <taxon>Pseudomonadati</taxon>
        <taxon>Myxococcota</taxon>
        <taxon>Polyangia</taxon>
        <taxon>Polyangiales</taxon>
        <taxon>Labilitrichaceae</taxon>
        <taxon>Labilithrix</taxon>
    </lineage>
</organism>
<sequence length="239" mass="26155">MPESLAKIVDRCLRREASERFPSAVELEKALAEVDAVFQPAASRLGAVEMEPTRLAVAASMARLSSRMPVAHHAPEERAQRRIGIEQLVVDSLEEPPGTERTARGRSHACDRRREIASLGLHRDVRALREEVRRKPAHSDALTLSFAFDGGVRAVRCAHELLELAERQKISVRAGLDAGRCEGQNRGLDLAIASAFKLAETAPLFGAHMSPLLHELAMGSNLSTERVIETGLFVLRSSS</sequence>
<dbReference type="EMBL" id="CP012333">
    <property type="protein sequence ID" value="AKU95939.1"/>
    <property type="molecule type" value="Genomic_DNA"/>
</dbReference>
<evidence type="ECO:0000313" key="1">
    <source>
        <dbReference type="EMBL" id="AKU95939.1"/>
    </source>
</evidence>
<keyword evidence="2" id="KW-1185">Reference proteome</keyword>
<protein>
    <submittedName>
        <fullName evidence="1">Uncharacterized protein</fullName>
    </submittedName>
</protein>
<proteinExistence type="predicted"/>
<reference evidence="1 2" key="1">
    <citation type="submission" date="2015-08" db="EMBL/GenBank/DDBJ databases">
        <authorList>
            <person name="Babu N.S."/>
            <person name="Beckwith C.J."/>
            <person name="Beseler K.G."/>
            <person name="Brison A."/>
            <person name="Carone J.V."/>
            <person name="Caskin T.P."/>
            <person name="Diamond M."/>
            <person name="Durham M.E."/>
            <person name="Foxe J.M."/>
            <person name="Go M."/>
            <person name="Henderson B.A."/>
            <person name="Jones I.B."/>
            <person name="McGettigan J.A."/>
            <person name="Micheletti S.J."/>
            <person name="Nasrallah M.E."/>
            <person name="Ortiz D."/>
            <person name="Piller C.R."/>
            <person name="Privatt S.R."/>
            <person name="Schneider S.L."/>
            <person name="Sharp S."/>
            <person name="Smith T.C."/>
            <person name="Stanton J.D."/>
            <person name="Ullery H.E."/>
            <person name="Wilson R.J."/>
            <person name="Serrano M.G."/>
            <person name="Buck G."/>
            <person name="Lee V."/>
            <person name="Wang Y."/>
            <person name="Carvalho R."/>
            <person name="Voegtly L."/>
            <person name="Shi R."/>
            <person name="Duckworth R."/>
            <person name="Johnson A."/>
            <person name="Loviza R."/>
            <person name="Walstead R."/>
            <person name="Shah Z."/>
            <person name="Kiflezghi M."/>
            <person name="Wade K."/>
            <person name="Ball S.L."/>
            <person name="Bradley K.W."/>
            <person name="Asai D.J."/>
            <person name="Bowman C.A."/>
            <person name="Russell D.A."/>
            <person name="Pope W.H."/>
            <person name="Jacobs-Sera D."/>
            <person name="Hendrix R.W."/>
            <person name="Hatfull G.F."/>
        </authorList>
    </citation>
    <scope>NUCLEOTIDE SEQUENCE [LARGE SCALE GENOMIC DNA]</scope>
    <source>
        <strain evidence="1 2">DSM 27648</strain>
    </source>
</reference>
<dbReference type="AlphaFoldDB" id="A0A0K1PS37"/>
<evidence type="ECO:0000313" key="2">
    <source>
        <dbReference type="Proteomes" id="UP000064967"/>
    </source>
</evidence>